<reference evidence="1" key="1">
    <citation type="submission" date="2011-11" db="EMBL/GenBank/DDBJ databases">
        <title>The Genome Sequence of Fusarium oxysporum Cotton.</title>
        <authorList>
            <consortium name="The Broad Institute Genome Sequencing Platform"/>
            <person name="Ma L.-J."/>
            <person name="Gale L.R."/>
            <person name="Schwartz D.C."/>
            <person name="Zhou S."/>
            <person name="Corby-Kistler H."/>
            <person name="Young S.K."/>
            <person name="Zeng Q."/>
            <person name="Gargeya S."/>
            <person name="Fitzgerald M."/>
            <person name="Haas B."/>
            <person name="Abouelleil A."/>
            <person name="Alvarado L."/>
            <person name="Arachchi H.M."/>
            <person name="Berlin A."/>
            <person name="Brown A."/>
            <person name="Chapman S.B."/>
            <person name="Chen Z."/>
            <person name="Dunbar C."/>
            <person name="Freedman E."/>
            <person name="Gearin G."/>
            <person name="Goldberg J."/>
            <person name="Griggs A."/>
            <person name="Gujja S."/>
            <person name="Heiman D."/>
            <person name="Howarth C."/>
            <person name="Larson L."/>
            <person name="Lui A."/>
            <person name="MacDonald P.J.P."/>
            <person name="Montmayeur A."/>
            <person name="Murphy C."/>
            <person name="Neiman D."/>
            <person name="Pearson M."/>
            <person name="Priest M."/>
            <person name="Roberts A."/>
            <person name="Saif S."/>
            <person name="Shea T."/>
            <person name="Shenoy N."/>
            <person name="Sisk P."/>
            <person name="Stolte C."/>
            <person name="Sykes S."/>
            <person name="Wortman J."/>
            <person name="Nusbaum C."/>
            <person name="Birren B."/>
        </authorList>
    </citation>
    <scope>NUCLEOTIDE SEQUENCE [LARGE SCALE GENOMIC DNA]</scope>
    <source>
        <strain evidence="1">25433</strain>
    </source>
</reference>
<reference evidence="1" key="2">
    <citation type="submission" date="2014-03" db="EMBL/GenBank/DDBJ databases">
        <title>The Genome Annotation of Fusarium oxysporum Cotton.</title>
        <authorList>
            <consortium name="The Broad Institute Genomics Platform"/>
            <person name="Ma L.-J."/>
            <person name="Corby-Kistler H."/>
            <person name="Broz K."/>
            <person name="Gale L.R."/>
            <person name="Jonkers W."/>
            <person name="O'Donnell K."/>
            <person name="Ploetz R."/>
            <person name="Steinberg C."/>
            <person name="Schwartz D.C."/>
            <person name="VanEtten H."/>
            <person name="Zhou S."/>
            <person name="Young S.K."/>
            <person name="Zeng Q."/>
            <person name="Gargeya S."/>
            <person name="Fitzgerald M."/>
            <person name="Abouelleil A."/>
            <person name="Alvarado L."/>
            <person name="Chapman S.B."/>
            <person name="Gainer-Dewar J."/>
            <person name="Goldberg J."/>
            <person name="Griggs A."/>
            <person name="Gujja S."/>
            <person name="Hansen M."/>
            <person name="Howarth C."/>
            <person name="Imamovic A."/>
            <person name="Ireland A."/>
            <person name="Larimer J."/>
            <person name="McCowan C."/>
            <person name="Murphy C."/>
            <person name="Pearson M."/>
            <person name="Poon T.W."/>
            <person name="Priest M."/>
            <person name="Roberts A."/>
            <person name="Saif S."/>
            <person name="Shea T."/>
            <person name="Sykes S."/>
            <person name="Wortman J."/>
            <person name="Nusbaum C."/>
            <person name="Birren B."/>
        </authorList>
    </citation>
    <scope>NUCLEOTIDE SEQUENCE</scope>
    <source>
        <strain evidence="1">25433</strain>
    </source>
</reference>
<name>X0LQ79_FUSOX</name>
<protein>
    <submittedName>
        <fullName evidence="1">Uncharacterized protein</fullName>
    </submittedName>
</protein>
<dbReference type="AlphaFoldDB" id="X0LQ79"/>
<proteinExistence type="predicted"/>
<dbReference type="HOGENOM" id="CLU_3279478_0_0_1"/>
<dbReference type="Proteomes" id="UP000030701">
    <property type="component" value="Unassembled WGS sequence"/>
</dbReference>
<sequence length="41" mass="4533">MSSAVGHAGEVGDIDFPKTKTRKSLYLIWIPMFMDATSPSF</sequence>
<accession>X0LQ79</accession>
<dbReference type="EMBL" id="KK035210">
    <property type="protein sequence ID" value="EXM23186.1"/>
    <property type="molecule type" value="Genomic_DNA"/>
</dbReference>
<evidence type="ECO:0000313" key="1">
    <source>
        <dbReference type="EMBL" id="EXM23186.1"/>
    </source>
</evidence>
<gene>
    <name evidence="1" type="ORF">FOTG_09486</name>
</gene>
<organism evidence="1">
    <name type="scientific">Fusarium oxysporum f. sp. vasinfectum 25433</name>
    <dbReference type="NCBI Taxonomy" id="1089449"/>
    <lineage>
        <taxon>Eukaryota</taxon>
        <taxon>Fungi</taxon>
        <taxon>Dikarya</taxon>
        <taxon>Ascomycota</taxon>
        <taxon>Pezizomycotina</taxon>
        <taxon>Sordariomycetes</taxon>
        <taxon>Hypocreomycetidae</taxon>
        <taxon>Hypocreales</taxon>
        <taxon>Nectriaceae</taxon>
        <taxon>Fusarium</taxon>
        <taxon>Fusarium oxysporum species complex</taxon>
    </lineage>
</organism>